<feature type="domain" description="HAT C-terminal dimerisation" evidence="2">
    <location>
        <begin position="764"/>
        <end position="819"/>
    </location>
</feature>
<dbReference type="Pfam" id="PF05699">
    <property type="entry name" value="Dimer_Tnp_hAT"/>
    <property type="match status" value="1"/>
</dbReference>
<reference evidence="4" key="1">
    <citation type="submission" date="2021-07" db="EMBL/GenBank/DDBJ databases">
        <authorList>
            <person name="Catto M.A."/>
            <person name="Jacobson A."/>
            <person name="Kennedy G."/>
            <person name="Labadie P."/>
            <person name="Hunt B.G."/>
            <person name="Srinivasan R."/>
        </authorList>
    </citation>
    <scope>NUCLEOTIDE SEQUENCE</scope>
    <source>
        <strain evidence="4">PL_HMW_Pooled</strain>
        <tissue evidence="4">Head</tissue>
    </source>
</reference>
<organism evidence="4 5">
    <name type="scientific">Frankliniella fusca</name>
    <dbReference type="NCBI Taxonomy" id="407009"/>
    <lineage>
        <taxon>Eukaryota</taxon>
        <taxon>Metazoa</taxon>
        <taxon>Ecdysozoa</taxon>
        <taxon>Arthropoda</taxon>
        <taxon>Hexapoda</taxon>
        <taxon>Insecta</taxon>
        <taxon>Pterygota</taxon>
        <taxon>Neoptera</taxon>
        <taxon>Paraneoptera</taxon>
        <taxon>Thysanoptera</taxon>
        <taxon>Terebrantia</taxon>
        <taxon>Thripoidea</taxon>
        <taxon>Thripidae</taxon>
        <taxon>Frankliniella</taxon>
    </lineage>
</organism>
<dbReference type="AlphaFoldDB" id="A0AAE1L7F8"/>
<dbReference type="InterPro" id="IPR012337">
    <property type="entry name" value="RNaseH-like_sf"/>
</dbReference>
<evidence type="ECO:0000256" key="1">
    <source>
        <dbReference type="SAM" id="MobiDB-lite"/>
    </source>
</evidence>
<dbReference type="InterPro" id="IPR025398">
    <property type="entry name" value="DUF4371"/>
</dbReference>
<dbReference type="SUPFAM" id="SSF53098">
    <property type="entry name" value="Ribonuclease H-like"/>
    <property type="match status" value="1"/>
</dbReference>
<evidence type="ECO:0000313" key="5">
    <source>
        <dbReference type="Proteomes" id="UP001219518"/>
    </source>
</evidence>
<feature type="domain" description="DUF4371" evidence="3">
    <location>
        <begin position="226"/>
        <end position="356"/>
    </location>
</feature>
<dbReference type="InterPro" id="IPR008906">
    <property type="entry name" value="HATC_C_dom"/>
</dbReference>
<sequence length="844" mass="93621">MGDDLLQWRAAIGRFAFRRALSGSNGRDVLIRSRAHYNYPYRPPTTEDPADIQKALYKHFHFLCVAAVILPCDLRQRNELFNSLVSRLLLIAAGIESNPGPAPGNSSTKNSNAKSGHQSKRLKTLDSFLKPSSLSTDRPLVQTSTPTGTAEAASVPVDVAVTAAPTPTAEEAATTATAICSTSSIALSTVTTNTSPAPANEEIVNQQRLAKLQENRERLTPIVRATLFLGRQGLAFRGHRDDGKLLSNSASGSSATANEGNFREVLRLMVEAGDKKLEEHLKNAHSNATYISKTTQNELIEVIGEKILEKIMSRVREALFYSILFDETTDSSHKSRLSVILRYVTKDDIYEDFISFVDAFADHEGALCDDEGTYQSDEDESEMDDAGAARSEINKETEIRMTGKNIGQIVLRVLKTLGLSLDKCVGIGTDGCSVMTSEVRGAVLEIQKEAKNALQTPCFNHKLNLSISQSNKIVYIRNSVGTMKECVKFFDASAKRSRTLQKYVGHALSGLCETRWVKRHDGVLQFSVDLPKIQLALESISKWEDASTASKASQLKAALSDSFFLVSVMCLSDILALTLPLSKLFQKPTLNLDTGAETITNLISVLSTRRGNAEEHFKSIWTDIEGLAEKVDTNLILPRRCGRQGNRANYPTESPEAYFRQAIYIPLLDNILMDIKERFPPEVVDCFQLPLLLPSHITKLTASDLTQKTEILVKNFSALLPFETDMSRKLLDGELTMWQEKWKAIASSEHPQSSLDALRSSDLDVYPVIHTLLYVLTTLPVSNATAERSFSALRRLKSWLRSPMSQIRLTGLALMHVHRHVDLDIDDIITSFAKSRKRRIDFIL</sequence>
<dbReference type="EMBL" id="JAHWGI010000085">
    <property type="protein sequence ID" value="KAK3909080.1"/>
    <property type="molecule type" value="Genomic_DNA"/>
</dbReference>
<evidence type="ECO:0000259" key="2">
    <source>
        <dbReference type="Pfam" id="PF05699"/>
    </source>
</evidence>
<evidence type="ECO:0000259" key="3">
    <source>
        <dbReference type="Pfam" id="PF14291"/>
    </source>
</evidence>
<evidence type="ECO:0000313" key="4">
    <source>
        <dbReference type="EMBL" id="KAK3909080.1"/>
    </source>
</evidence>
<dbReference type="PANTHER" id="PTHR46289">
    <property type="entry name" value="52 KDA REPRESSOR OF THE INHIBITOR OF THE PROTEIN KINASE-LIKE PROTEIN-RELATED"/>
    <property type="match status" value="1"/>
</dbReference>
<dbReference type="PANTHER" id="PTHR46289:SF14">
    <property type="entry name" value="DUF4371 DOMAIN-CONTAINING PROTEIN"/>
    <property type="match status" value="1"/>
</dbReference>
<gene>
    <name evidence="4" type="ORF">KUF71_003679</name>
</gene>
<reference evidence="4" key="2">
    <citation type="journal article" date="2023" name="BMC Genomics">
        <title>Pest status, molecular evolution, and epigenetic factors derived from the genome assembly of Frankliniella fusca, a thysanopteran phytovirus vector.</title>
        <authorList>
            <person name="Catto M.A."/>
            <person name="Labadie P.E."/>
            <person name="Jacobson A.L."/>
            <person name="Kennedy G.G."/>
            <person name="Srinivasan R."/>
            <person name="Hunt B.G."/>
        </authorList>
    </citation>
    <scope>NUCLEOTIDE SEQUENCE</scope>
    <source>
        <strain evidence="4">PL_HMW_Pooled</strain>
    </source>
</reference>
<feature type="compositionally biased region" description="Polar residues" evidence="1">
    <location>
        <begin position="130"/>
        <end position="148"/>
    </location>
</feature>
<dbReference type="Pfam" id="PF14291">
    <property type="entry name" value="DUF4371"/>
    <property type="match status" value="1"/>
</dbReference>
<feature type="compositionally biased region" description="Polar residues" evidence="1">
    <location>
        <begin position="104"/>
        <end position="116"/>
    </location>
</feature>
<comment type="caution">
    <text evidence="4">The sequence shown here is derived from an EMBL/GenBank/DDBJ whole genome shotgun (WGS) entry which is preliminary data.</text>
</comment>
<dbReference type="InterPro" id="IPR052958">
    <property type="entry name" value="IFN-induced_PKR_regulator"/>
</dbReference>
<name>A0AAE1L7F8_9NEOP</name>
<dbReference type="Proteomes" id="UP001219518">
    <property type="component" value="Unassembled WGS sequence"/>
</dbReference>
<dbReference type="GO" id="GO:0046983">
    <property type="term" value="F:protein dimerization activity"/>
    <property type="evidence" value="ECO:0007669"/>
    <property type="project" value="InterPro"/>
</dbReference>
<proteinExistence type="predicted"/>
<keyword evidence="5" id="KW-1185">Reference proteome</keyword>
<feature type="region of interest" description="Disordered" evidence="1">
    <location>
        <begin position="99"/>
        <end position="152"/>
    </location>
</feature>
<protein>
    <submittedName>
        <fullName evidence="4">52 kDa repressor of the inhibitor of the protein kinase</fullName>
    </submittedName>
</protein>
<accession>A0AAE1L7F8</accession>